<evidence type="ECO:0000313" key="2">
    <source>
        <dbReference type="EMBL" id="GBP17696.1"/>
    </source>
</evidence>
<gene>
    <name evidence="2" type="ORF">EVAR_8684_1</name>
</gene>
<dbReference type="AlphaFoldDB" id="A0A4C1TVE6"/>
<feature type="region of interest" description="Disordered" evidence="1">
    <location>
        <begin position="1"/>
        <end position="56"/>
    </location>
</feature>
<name>A0A4C1TVE6_EUMVA</name>
<evidence type="ECO:0000256" key="1">
    <source>
        <dbReference type="SAM" id="MobiDB-lite"/>
    </source>
</evidence>
<evidence type="ECO:0000313" key="3">
    <source>
        <dbReference type="Proteomes" id="UP000299102"/>
    </source>
</evidence>
<accession>A0A4C1TVE6</accession>
<dbReference type="Proteomes" id="UP000299102">
    <property type="component" value="Unassembled WGS sequence"/>
</dbReference>
<protein>
    <submittedName>
        <fullName evidence="2">Uncharacterized protein</fullName>
    </submittedName>
</protein>
<dbReference type="EMBL" id="BGZK01000089">
    <property type="protein sequence ID" value="GBP17696.1"/>
    <property type="molecule type" value="Genomic_DNA"/>
</dbReference>
<reference evidence="2 3" key="1">
    <citation type="journal article" date="2019" name="Commun. Biol.">
        <title>The bagworm genome reveals a unique fibroin gene that provides high tensile strength.</title>
        <authorList>
            <person name="Kono N."/>
            <person name="Nakamura H."/>
            <person name="Ohtoshi R."/>
            <person name="Tomita M."/>
            <person name="Numata K."/>
            <person name="Arakawa K."/>
        </authorList>
    </citation>
    <scope>NUCLEOTIDE SEQUENCE [LARGE SCALE GENOMIC DNA]</scope>
</reference>
<sequence>MNKLNAFDENHKRRIQERLPRTGNNGNQPIDNTAGLRRTNREVHSQRPRREGAPANEIEESRRNFFLSSIRRATYIAIVYYIYRSIVSESSGGPQPLHHRIISFHLLIPSLSAHFFLYQISYCKPMFLPKKSAAHRQLFRSHECTCVTVTTYTLVACMVFCPSIIL</sequence>
<feature type="compositionally biased region" description="Basic and acidic residues" evidence="1">
    <location>
        <begin position="39"/>
        <end position="52"/>
    </location>
</feature>
<organism evidence="2 3">
    <name type="scientific">Eumeta variegata</name>
    <name type="common">Bagworm moth</name>
    <name type="synonym">Eumeta japonica</name>
    <dbReference type="NCBI Taxonomy" id="151549"/>
    <lineage>
        <taxon>Eukaryota</taxon>
        <taxon>Metazoa</taxon>
        <taxon>Ecdysozoa</taxon>
        <taxon>Arthropoda</taxon>
        <taxon>Hexapoda</taxon>
        <taxon>Insecta</taxon>
        <taxon>Pterygota</taxon>
        <taxon>Neoptera</taxon>
        <taxon>Endopterygota</taxon>
        <taxon>Lepidoptera</taxon>
        <taxon>Glossata</taxon>
        <taxon>Ditrysia</taxon>
        <taxon>Tineoidea</taxon>
        <taxon>Psychidae</taxon>
        <taxon>Oiketicinae</taxon>
        <taxon>Eumeta</taxon>
    </lineage>
</organism>
<comment type="caution">
    <text evidence="2">The sequence shown here is derived from an EMBL/GenBank/DDBJ whole genome shotgun (WGS) entry which is preliminary data.</text>
</comment>
<feature type="compositionally biased region" description="Polar residues" evidence="1">
    <location>
        <begin position="22"/>
        <end position="31"/>
    </location>
</feature>
<proteinExistence type="predicted"/>
<keyword evidence="3" id="KW-1185">Reference proteome</keyword>
<feature type="compositionally biased region" description="Basic and acidic residues" evidence="1">
    <location>
        <begin position="1"/>
        <end position="20"/>
    </location>
</feature>